<feature type="compositionally biased region" description="Low complexity" evidence="1">
    <location>
        <begin position="488"/>
        <end position="508"/>
    </location>
</feature>
<dbReference type="EMBL" id="JASBNA010000005">
    <property type="protein sequence ID" value="KAK7691957.1"/>
    <property type="molecule type" value="Genomic_DNA"/>
</dbReference>
<organism evidence="2 3">
    <name type="scientific">Cerrena zonata</name>
    <dbReference type="NCBI Taxonomy" id="2478898"/>
    <lineage>
        <taxon>Eukaryota</taxon>
        <taxon>Fungi</taxon>
        <taxon>Dikarya</taxon>
        <taxon>Basidiomycota</taxon>
        <taxon>Agaricomycotina</taxon>
        <taxon>Agaricomycetes</taxon>
        <taxon>Polyporales</taxon>
        <taxon>Cerrenaceae</taxon>
        <taxon>Cerrena</taxon>
    </lineage>
</organism>
<evidence type="ECO:0000313" key="3">
    <source>
        <dbReference type="Proteomes" id="UP001385951"/>
    </source>
</evidence>
<protein>
    <submittedName>
        <fullName evidence="2">Uncharacterized protein</fullName>
    </submittedName>
</protein>
<feature type="compositionally biased region" description="Low complexity" evidence="1">
    <location>
        <begin position="256"/>
        <end position="270"/>
    </location>
</feature>
<reference evidence="2 3" key="1">
    <citation type="submission" date="2022-09" db="EMBL/GenBank/DDBJ databases">
        <authorList>
            <person name="Palmer J.M."/>
        </authorList>
    </citation>
    <scope>NUCLEOTIDE SEQUENCE [LARGE SCALE GENOMIC DNA]</scope>
    <source>
        <strain evidence="2 3">DSM 7382</strain>
    </source>
</reference>
<accession>A0AAW0GH19</accession>
<sequence>MPKRSKTPPPPDDEPKFLTVVFPYPAHVDVEKVEEQKALSRWIACCIGTDALLAFYHKPASPTMIIIEVLRSFKQWGSLLGLHKWSEFLKNPTNAEKQYETKIFYCVLSSGRQVQKHGWRRVDVKEAWFTRWDRENDPRIKHPYPPTSYCGTPPDPDKTNKSLCRPLPVADFPPPSAAPLPPVGTPQWQAVRTQNVSAKPEKGRGAARNKGAPQPSAPGPLSRSATAPVPSPPTRATSAWSNGPPGLTPSPGLQASSSLSTPSTSSSDFPVTPPGLSPGPNDGWHTSTLGENGAQPLHHQFAGLDIEDDEEDDDEWATQVQEVREIRPIQEEPEVNLWADYQQDQGDPVVPADTIVCPHHGPYRHCKKGICAEWKALDAERKRAERQAQREQEKAERKKKKEEENADGEDGKDNGRSNTNVKFKIVRRALPPDAVSTQPRATPPHLESVVEAAPEPEQAAPIPPPTNRPARGRRMNAAGTKPTSPPIATSSGANANGGQSKASGSASGWPTNLYTPWDSTSSLKGPSSAKKVPPPPSSNGGWGSVVYKSDPWGKSSVRGAPSVVSSNNGGWGKVSDYGNWGQPTNNSNSKKVPSVAEEIEVGEDASTWASKQPAGKSWADQVDDELGSQLGDHKEDVKSVAASSTSGWGHPPSLW</sequence>
<keyword evidence="3" id="KW-1185">Reference proteome</keyword>
<evidence type="ECO:0000256" key="1">
    <source>
        <dbReference type="SAM" id="MobiDB-lite"/>
    </source>
</evidence>
<gene>
    <name evidence="2" type="ORF">QCA50_005362</name>
</gene>
<feature type="compositionally biased region" description="Pro residues" evidence="1">
    <location>
        <begin position="171"/>
        <end position="184"/>
    </location>
</feature>
<feature type="compositionally biased region" description="Acidic residues" evidence="1">
    <location>
        <begin position="305"/>
        <end position="316"/>
    </location>
</feature>
<feature type="compositionally biased region" description="Polar residues" evidence="1">
    <location>
        <begin position="581"/>
        <end position="591"/>
    </location>
</feature>
<comment type="caution">
    <text evidence="2">The sequence shown here is derived from an EMBL/GenBank/DDBJ whole genome shotgun (WGS) entry which is preliminary data.</text>
</comment>
<dbReference type="Proteomes" id="UP001385951">
    <property type="component" value="Unassembled WGS sequence"/>
</dbReference>
<dbReference type="AlphaFoldDB" id="A0AAW0GH19"/>
<feature type="compositionally biased region" description="Low complexity" evidence="1">
    <location>
        <begin position="451"/>
        <end position="460"/>
    </location>
</feature>
<feature type="region of interest" description="Disordered" evidence="1">
    <location>
        <begin position="136"/>
        <end position="318"/>
    </location>
</feature>
<evidence type="ECO:0000313" key="2">
    <source>
        <dbReference type="EMBL" id="KAK7691957.1"/>
    </source>
</evidence>
<feature type="compositionally biased region" description="Basic and acidic residues" evidence="1">
    <location>
        <begin position="383"/>
        <end position="396"/>
    </location>
</feature>
<proteinExistence type="predicted"/>
<feature type="region of interest" description="Disordered" evidence="1">
    <location>
        <begin position="383"/>
        <end position="655"/>
    </location>
</feature>
<name>A0AAW0GH19_9APHY</name>
<feature type="compositionally biased region" description="Polar residues" evidence="1">
    <location>
        <begin position="509"/>
        <end position="523"/>
    </location>
</feature>
<feature type="compositionally biased region" description="Polar residues" evidence="1">
    <location>
        <begin position="187"/>
        <end position="197"/>
    </location>
</feature>